<keyword evidence="5 8" id="KW-0472">Membrane</keyword>
<dbReference type="GO" id="GO:0005524">
    <property type="term" value="F:ATP binding"/>
    <property type="evidence" value="ECO:0007669"/>
    <property type="project" value="UniProtKB-UniRule"/>
</dbReference>
<dbReference type="HAMAP" id="MF_00530">
    <property type="entry name" value="ATP_synth_epsil_bac"/>
    <property type="match status" value="1"/>
</dbReference>
<evidence type="ECO:0000256" key="6">
    <source>
        <dbReference type="ARBA" id="ARBA00023196"/>
    </source>
</evidence>
<comment type="similarity">
    <text evidence="2 8 9">Belongs to the ATPase epsilon chain family.</text>
</comment>
<dbReference type="RefSeq" id="WP_307904953.1">
    <property type="nucleotide sequence ID" value="NZ_AP027059.1"/>
</dbReference>
<keyword evidence="4 8" id="KW-0406">Ion transport</keyword>
<dbReference type="GO" id="GO:0005886">
    <property type="term" value="C:plasma membrane"/>
    <property type="evidence" value="ECO:0007669"/>
    <property type="project" value="UniProtKB-SubCell"/>
</dbReference>
<dbReference type="EMBL" id="AP027059">
    <property type="protein sequence ID" value="BDU50016.1"/>
    <property type="molecule type" value="Genomic_DNA"/>
</dbReference>
<comment type="function">
    <text evidence="8">Produces ATP from ADP in the presence of a proton gradient across the membrane.</text>
</comment>
<keyword evidence="8" id="KW-1003">Cell membrane</keyword>
<keyword evidence="10" id="KW-0175">Coiled coil</keyword>
<protein>
    <recommendedName>
        <fullName evidence="8">ATP synthase epsilon chain</fullName>
    </recommendedName>
    <alternativeName>
        <fullName evidence="8">ATP synthase F1 sector epsilon subunit</fullName>
    </alternativeName>
    <alternativeName>
        <fullName evidence="8">F-ATPase epsilon subunit</fullName>
    </alternativeName>
</protein>
<dbReference type="GO" id="GO:0046933">
    <property type="term" value="F:proton-transporting ATP synthase activity, rotational mechanism"/>
    <property type="evidence" value="ECO:0007669"/>
    <property type="project" value="UniProtKB-UniRule"/>
</dbReference>
<keyword evidence="6 8" id="KW-0139">CF(1)</keyword>
<dbReference type="InterPro" id="IPR020546">
    <property type="entry name" value="ATP_synth_F1_dsu/esu_N"/>
</dbReference>
<evidence type="ECO:0000256" key="2">
    <source>
        <dbReference type="ARBA" id="ARBA00005712"/>
    </source>
</evidence>
<evidence type="ECO:0000256" key="7">
    <source>
        <dbReference type="ARBA" id="ARBA00023310"/>
    </source>
</evidence>
<comment type="subcellular location">
    <subcellularLocation>
        <location evidence="8">Cell membrane</location>
        <topology evidence="8">Peripheral membrane protein</topology>
    </subcellularLocation>
    <subcellularLocation>
        <location evidence="1">Endomembrane system</location>
        <topology evidence="1">Peripheral membrane protein</topology>
    </subcellularLocation>
</comment>
<keyword evidence="13" id="KW-1185">Reference proteome</keyword>
<name>A0AAU9D8V3_9FUSO</name>
<dbReference type="NCBIfam" id="TIGR01216">
    <property type="entry name" value="ATP_synt_epsi"/>
    <property type="match status" value="1"/>
</dbReference>
<dbReference type="InterPro" id="IPR001469">
    <property type="entry name" value="ATP_synth_F1_dsu/esu"/>
</dbReference>
<comment type="subunit">
    <text evidence="8 9">F-type ATPases have 2 components, CF(1) - the catalytic core - and CF(0) - the membrane proton channel. CF(1) has five subunits: alpha(3), beta(3), gamma(1), delta(1), epsilon(1). CF(0) has three main subunits: a, b and c.</text>
</comment>
<dbReference type="AlphaFoldDB" id="A0AAU9D8V3"/>
<feature type="coiled-coil region" evidence="10">
    <location>
        <begin position="83"/>
        <end position="117"/>
    </location>
</feature>
<keyword evidence="3 8" id="KW-0813">Transport</keyword>
<evidence type="ECO:0000259" key="11">
    <source>
        <dbReference type="Pfam" id="PF02823"/>
    </source>
</evidence>
<dbReference type="GO" id="GO:0045259">
    <property type="term" value="C:proton-transporting ATP synthase complex"/>
    <property type="evidence" value="ECO:0007669"/>
    <property type="project" value="UniProtKB-KW"/>
</dbReference>
<dbReference type="Gene3D" id="2.60.15.10">
    <property type="entry name" value="F0F1 ATP synthase delta/epsilon subunit, N-terminal"/>
    <property type="match status" value="1"/>
</dbReference>
<reference evidence="12 13" key="1">
    <citation type="submission" date="2022-11" db="EMBL/GenBank/DDBJ databases">
        <title>Haliovirga abyssi gen. nov., sp. nov., a mesophilic fermentative bacterium isolated from the Iheya North hydrothermal field and the proposal of Haliovirgaceae fam. nov.</title>
        <authorList>
            <person name="Miyazaki U."/>
            <person name="Tame A."/>
            <person name="Miyazaki J."/>
            <person name="Takai K."/>
            <person name="Sawayama S."/>
            <person name="Kitajima M."/>
            <person name="Okamoto A."/>
            <person name="Nakagawa S."/>
        </authorList>
    </citation>
    <scope>NUCLEOTIDE SEQUENCE [LARGE SCALE GENOMIC DNA]</scope>
    <source>
        <strain evidence="12 13">IC12</strain>
    </source>
</reference>
<organism evidence="12 13">
    <name type="scientific">Haliovirga abyssi</name>
    <dbReference type="NCBI Taxonomy" id="2996794"/>
    <lineage>
        <taxon>Bacteria</taxon>
        <taxon>Fusobacteriati</taxon>
        <taxon>Fusobacteriota</taxon>
        <taxon>Fusobacteriia</taxon>
        <taxon>Fusobacteriales</taxon>
        <taxon>Haliovirgaceae</taxon>
        <taxon>Haliovirga</taxon>
    </lineage>
</organism>
<dbReference type="KEGG" id="haby:HLVA_05850"/>
<proteinExistence type="inferred from homology"/>
<sequence length="133" mass="14890">MATFKLEIITPQKVIYSNDVDMLITRTTEGDMGILANHAPLVTELAIGEMKIKIGKDEEKYFVSSGFLEVSKEKVLILADKAMKADEIDIEKAKKEKEVLEAKLKKLNEDRDIAATEHSLKEALTKIKIGETL</sequence>
<evidence type="ECO:0000256" key="5">
    <source>
        <dbReference type="ARBA" id="ARBA00023136"/>
    </source>
</evidence>
<evidence type="ECO:0000256" key="3">
    <source>
        <dbReference type="ARBA" id="ARBA00022448"/>
    </source>
</evidence>
<evidence type="ECO:0000256" key="1">
    <source>
        <dbReference type="ARBA" id="ARBA00004184"/>
    </source>
</evidence>
<dbReference type="SUPFAM" id="SSF51344">
    <property type="entry name" value="Epsilon subunit of F1F0-ATP synthase N-terminal domain"/>
    <property type="match status" value="1"/>
</dbReference>
<dbReference type="PANTHER" id="PTHR13822">
    <property type="entry name" value="ATP SYNTHASE DELTA/EPSILON CHAIN"/>
    <property type="match status" value="1"/>
</dbReference>
<dbReference type="GO" id="GO:0012505">
    <property type="term" value="C:endomembrane system"/>
    <property type="evidence" value="ECO:0007669"/>
    <property type="project" value="UniProtKB-SubCell"/>
</dbReference>
<keyword evidence="7 8" id="KW-0066">ATP synthesis</keyword>
<evidence type="ECO:0000256" key="4">
    <source>
        <dbReference type="ARBA" id="ARBA00023065"/>
    </source>
</evidence>
<gene>
    <name evidence="8 12" type="primary">atpC</name>
    <name evidence="12" type="ORF">HLVA_05850</name>
</gene>
<evidence type="ECO:0000256" key="10">
    <source>
        <dbReference type="SAM" id="Coils"/>
    </source>
</evidence>
<evidence type="ECO:0000256" key="8">
    <source>
        <dbReference type="HAMAP-Rule" id="MF_00530"/>
    </source>
</evidence>
<evidence type="ECO:0000256" key="9">
    <source>
        <dbReference type="RuleBase" id="RU003656"/>
    </source>
</evidence>
<dbReference type="PANTHER" id="PTHR13822:SF10">
    <property type="entry name" value="ATP SYNTHASE EPSILON CHAIN, CHLOROPLASTIC"/>
    <property type="match status" value="1"/>
</dbReference>
<keyword evidence="8" id="KW-0375">Hydrogen ion transport</keyword>
<feature type="domain" description="ATP synthase F1 complex delta/epsilon subunit N-terminal" evidence="11">
    <location>
        <begin position="4"/>
        <end position="82"/>
    </location>
</feature>
<dbReference type="CDD" id="cd12152">
    <property type="entry name" value="F1-ATPase_delta"/>
    <property type="match status" value="1"/>
</dbReference>
<dbReference type="Proteomes" id="UP001321582">
    <property type="component" value="Chromosome"/>
</dbReference>
<dbReference type="Pfam" id="PF02823">
    <property type="entry name" value="ATP-synt_DE_N"/>
    <property type="match status" value="1"/>
</dbReference>
<evidence type="ECO:0000313" key="12">
    <source>
        <dbReference type="EMBL" id="BDU50016.1"/>
    </source>
</evidence>
<evidence type="ECO:0000313" key="13">
    <source>
        <dbReference type="Proteomes" id="UP001321582"/>
    </source>
</evidence>
<dbReference type="InterPro" id="IPR036771">
    <property type="entry name" value="ATPsynth_dsu/esu_N"/>
</dbReference>
<accession>A0AAU9D8V3</accession>